<keyword evidence="9" id="KW-0233">DNA recombination</keyword>
<dbReference type="SUPFAM" id="SSF53300">
    <property type="entry name" value="vWA-like"/>
    <property type="match status" value="1"/>
</dbReference>
<dbReference type="GO" id="GO:0043564">
    <property type="term" value="C:Ku70:Ku80 complex"/>
    <property type="evidence" value="ECO:0007669"/>
    <property type="project" value="InterPro"/>
</dbReference>
<keyword evidence="5" id="KW-0378">Hydrolase</keyword>
<reference evidence="14 15" key="1">
    <citation type="journal article" date="2013" name="Nature">
        <title>The genomes of four tapeworm species reveal adaptations to parasitism.</title>
        <authorList>
            <person name="Tsai I.J."/>
            <person name="Zarowiecki M."/>
            <person name="Holroyd N."/>
            <person name="Garciarrubio A."/>
            <person name="Sanchez-Flores A."/>
            <person name="Brooks K.L."/>
            <person name="Tracey A."/>
            <person name="Bobes R.J."/>
            <person name="Fragoso G."/>
            <person name="Sciutto E."/>
            <person name="Aslett M."/>
            <person name="Beasley H."/>
            <person name="Bennett H.M."/>
            <person name="Cai J."/>
            <person name="Camicia F."/>
            <person name="Clark R."/>
            <person name="Cucher M."/>
            <person name="De Silva N."/>
            <person name="Day T.A."/>
            <person name="Deplazes P."/>
            <person name="Estrada K."/>
            <person name="Fernandez C."/>
            <person name="Holland P.W."/>
            <person name="Hou J."/>
            <person name="Hu S."/>
            <person name="Huckvale T."/>
            <person name="Hung S.S."/>
            <person name="Kamenetzky L."/>
            <person name="Keane J.A."/>
            <person name="Kiss F."/>
            <person name="Koziol U."/>
            <person name="Lambert O."/>
            <person name="Liu K."/>
            <person name="Luo X."/>
            <person name="Luo Y."/>
            <person name="Macchiaroli N."/>
            <person name="Nichol S."/>
            <person name="Paps J."/>
            <person name="Parkinson J."/>
            <person name="Pouchkina-Stantcheva N."/>
            <person name="Riddiford N."/>
            <person name="Rosenzvit M."/>
            <person name="Salinas G."/>
            <person name="Wasmuth J.D."/>
            <person name="Zamanian M."/>
            <person name="Zheng Y."/>
            <person name="Cai X."/>
            <person name="Soberon X."/>
            <person name="Olson P.D."/>
            <person name="Laclette J.P."/>
            <person name="Brehm K."/>
            <person name="Berriman M."/>
            <person name="Garciarrubio A."/>
            <person name="Bobes R.J."/>
            <person name="Fragoso G."/>
            <person name="Sanchez-Flores A."/>
            <person name="Estrada K."/>
            <person name="Cevallos M.A."/>
            <person name="Morett E."/>
            <person name="Gonzalez V."/>
            <person name="Portillo T."/>
            <person name="Ochoa-Leyva A."/>
            <person name="Jose M.V."/>
            <person name="Sciutto E."/>
            <person name="Landa A."/>
            <person name="Jimenez L."/>
            <person name="Valdes V."/>
            <person name="Carrero J.C."/>
            <person name="Larralde C."/>
            <person name="Morales-Montor J."/>
            <person name="Limon-Lason J."/>
            <person name="Soberon X."/>
            <person name="Laclette J.P."/>
        </authorList>
    </citation>
    <scope>NUCLEOTIDE SEQUENCE [LARGE SCALE GENOMIC DNA]</scope>
</reference>
<protein>
    <submittedName>
        <fullName evidence="14 16">ATP dependent DNA helicase 2 subunit 2</fullName>
    </submittedName>
</protein>
<dbReference type="InterPro" id="IPR014893">
    <property type="entry name" value="Ku_PK_bind"/>
</dbReference>
<evidence type="ECO:0000256" key="4">
    <source>
        <dbReference type="ARBA" id="ARBA00022763"/>
    </source>
</evidence>
<dbReference type="Gene3D" id="1.10.1600.10">
    <property type="match status" value="1"/>
</dbReference>
<evidence type="ECO:0000256" key="12">
    <source>
        <dbReference type="SAM" id="MobiDB-lite"/>
    </source>
</evidence>
<sequence length="815" mass="89178">MNGLPLIEAARCLTLMAQQRLFTQSKEQFALVLAGTETTDNELTDSNGNFANISLFRPLKPYDWDLLEALDTGFSSSTTNGNLIDATFVGVDHLMKVAKTQKGGVNKRMIVLSNLEGELDCKEINEVIRNLQKAGVSVDFVGTHVLPNSILKTEERAFDTPIKGAHLNRMHKQMAAFNKILAAIGGQSFTFQEVIESGGGCLIERCEAPSRPWKVELSIGETALRVPLLGYRILYPARPPTLHSFASQDPPIEVTAVTTFHLHDEAQTEVSAAEIVSGYRYGTTLVPFTKEDKDKIKVESEKCLAVIGFTKSANITSNIYVGDKVMYFVADAPLTKKAKKSSFQTSRNSAAIAVSALVQALIELDSVALVRRVSSRLSAPVLGVMIPKINSSGAGLIYHDLAFREDIRAFTFPSLPVVETTIEDGEEKEEEFDQKLLKLRWRPNEEQIAAMDAFITSMMLDSDDDDDEDNDDRDSKGDRLGGANDKADKDDHVRLGASVNPKRVCNPWIQRFFNVVRERGLGKTALSEVETLTNGWPSLDPDAFPGLGQVLAAVDRQLKSVPDSTSATTSSAPSSSSLCGAVRELKRVMPEVTPNENTTAILQLKRGGEDTDEREANRKRRCAIAADLFGINTEAVENDEDTALADAGEVAESRAIGSVDPVSDFNELLRFGLIAKACREMEAHVCRLVDDPLTPELLRPKAIHCLRGYHEAALAPGASADVANAYNAFLLHWRSDLEATQAVTNRLAFWCEVIATDALLRPISSLDVHGVKMTPEEAASLISDPIRQIKLEAVVEDSNSGRLEPPIDNLIDDLE</sequence>
<gene>
    <name evidence="14" type="ORF">EgrG_000193600</name>
</gene>
<evidence type="ECO:0000256" key="10">
    <source>
        <dbReference type="ARBA" id="ARBA00023204"/>
    </source>
</evidence>
<dbReference type="GO" id="GO:0006310">
    <property type="term" value="P:DNA recombination"/>
    <property type="evidence" value="ECO:0007669"/>
    <property type="project" value="UniProtKB-KW"/>
</dbReference>
<name>A0A068WP10_ECHGR</name>
<evidence type="ECO:0000256" key="2">
    <source>
        <dbReference type="ARBA" id="ARBA00007726"/>
    </source>
</evidence>
<dbReference type="InterPro" id="IPR036494">
    <property type="entry name" value="Ku_C_sf"/>
</dbReference>
<reference evidence="14" key="2">
    <citation type="submission" date="2014-06" db="EMBL/GenBank/DDBJ databases">
        <authorList>
            <person name="Aslett M."/>
        </authorList>
    </citation>
    <scope>NUCLEOTIDE SEQUENCE</scope>
</reference>
<dbReference type="GO" id="GO:0003684">
    <property type="term" value="F:damaged DNA binding"/>
    <property type="evidence" value="ECO:0007669"/>
    <property type="project" value="InterPro"/>
</dbReference>
<dbReference type="GO" id="GO:0016787">
    <property type="term" value="F:hydrolase activity"/>
    <property type="evidence" value="ECO:0007669"/>
    <property type="project" value="UniProtKB-KW"/>
</dbReference>
<keyword evidence="10" id="KW-0234">DNA repair</keyword>
<dbReference type="GO" id="GO:0004386">
    <property type="term" value="F:helicase activity"/>
    <property type="evidence" value="ECO:0007669"/>
    <property type="project" value="UniProtKB-KW"/>
</dbReference>
<dbReference type="GO" id="GO:0006303">
    <property type="term" value="P:double-strand break repair via nonhomologous end joining"/>
    <property type="evidence" value="ECO:0007669"/>
    <property type="project" value="InterPro"/>
</dbReference>
<feature type="compositionally biased region" description="Basic and acidic residues" evidence="12">
    <location>
        <begin position="473"/>
        <end position="494"/>
    </location>
</feature>
<evidence type="ECO:0000259" key="13">
    <source>
        <dbReference type="SMART" id="SM00559"/>
    </source>
</evidence>
<dbReference type="Gene3D" id="1.25.40.240">
    <property type="entry name" value="Ku, C-terminal domain"/>
    <property type="match status" value="1"/>
</dbReference>
<evidence type="ECO:0000256" key="9">
    <source>
        <dbReference type="ARBA" id="ARBA00023172"/>
    </source>
</evidence>
<dbReference type="OrthoDB" id="37886at2759"/>
<dbReference type="AlphaFoldDB" id="A0A068WP10"/>
<dbReference type="WBParaSite" id="EgrG_000193600">
    <property type="protein sequence ID" value="EgrG_000193600"/>
    <property type="gene ID" value="EgrG_000193600"/>
</dbReference>
<dbReference type="InterPro" id="IPR036465">
    <property type="entry name" value="vWFA_dom_sf"/>
</dbReference>
<feature type="compositionally biased region" description="Acidic residues" evidence="12">
    <location>
        <begin position="461"/>
        <end position="472"/>
    </location>
</feature>
<keyword evidence="6 14" id="KW-0347">Helicase</keyword>
<keyword evidence="4" id="KW-0227">DNA damage</keyword>
<keyword evidence="8" id="KW-0238">DNA-binding</keyword>
<evidence type="ECO:0000256" key="5">
    <source>
        <dbReference type="ARBA" id="ARBA00022801"/>
    </source>
</evidence>
<evidence type="ECO:0000256" key="3">
    <source>
        <dbReference type="ARBA" id="ARBA00022741"/>
    </source>
</evidence>
<dbReference type="InterPro" id="IPR006164">
    <property type="entry name" value="DNA_bd_Ku70/Ku80"/>
</dbReference>
<evidence type="ECO:0000256" key="1">
    <source>
        <dbReference type="ARBA" id="ARBA00004123"/>
    </source>
</evidence>
<reference evidence="16" key="3">
    <citation type="submission" date="2020-10" db="UniProtKB">
        <authorList>
            <consortium name="WormBaseParasite"/>
        </authorList>
    </citation>
    <scope>IDENTIFICATION</scope>
</reference>
<dbReference type="SMART" id="SM00559">
    <property type="entry name" value="Ku78"/>
    <property type="match status" value="1"/>
</dbReference>
<feature type="region of interest" description="Disordered" evidence="12">
    <location>
        <begin position="460"/>
        <end position="494"/>
    </location>
</feature>
<dbReference type="Pfam" id="PF03731">
    <property type="entry name" value="Ku_N"/>
    <property type="match status" value="1"/>
</dbReference>
<evidence type="ECO:0000313" key="14">
    <source>
        <dbReference type="EMBL" id="CDS21834.1"/>
    </source>
</evidence>
<comment type="similarity">
    <text evidence="2">Belongs to the ku80 family.</text>
</comment>
<accession>A0A068WP10</accession>
<dbReference type="InterPro" id="IPR024193">
    <property type="entry name" value="Ku80"/>
</dbReference>
<dbReference type="EMBL" id="LK028584">
    <property type="protein sequence ID" value="CDS21834.1"/>
    <property type="molecule type" value="Genomic_DNA"/>
</dbReference>
<proteinExistence type="inferred from homology"/>
<dbReference type="InterPro" id="IPR016194">
    <property type="entry name" value="SPOC-like_C_dom_sf"/>
</dbReference>
<dbReference type="GO" id="GO:0042162">
    <property type="term" value="F:telomeric DNA binding"/>
    <property type="evidence" value="ECO:0007669"/>
    <property type="project" value="InterPro"/>
</dbReference>
<dbReference type="SUPFAM" id="SSF100939">
    <property type="entry name" value="SPOC domain-like"/>
    <property type="match status" value="1"/>
</dbReference>
<dbReference type="PANTHER" id="PTHR12604">
    <property type="entry name" value="KU AUTOANTIGEN DNA HELICASE"/>
    <property type="match status" value="1"/>
</dbReference>
<organism evidence="14">
    <name type="scientific">Echinococcus granulosus</name>
    <name type="common">Hydatid tapeworm</name>
    <dbReference type="NCBI Taxonomy" id="6210"/>
    <lineage>
        <taxon>Eukaryota</taxon>
        <taxon>Metazoa</taxon>
        <taxon>Spiralia</taxon>
        <taxon>Lophotrochozoa</taxon>
        <taxon>Platyhelminthes</taxon>
        <taxon>Cestoda</taxon>
        <taxon>Eucestoda</taxon>
        <taxon>Cyclophyllidea</taxon>
        <taxon>Taeniidae</taxon>
        <taxon>Echinococcus</taxon>
        <taxon>Echinococcus granulosus group</taxon>
    </lineage>
</organism>
<feature type="domain" description="Ku" evidence="13">
    <location>
        <begin position="267"/>
        <end position="418"/>
    </location>
</feature>
<dbReference type="PANTHER" id="PTHR12604:SF4">
    <property type="entry name" value="X-RAY REPAIR CROSS-COMPLEMENTING PROTEIN 5"/>
    <property type="match status" value="1"/>
</dbReference>
<evidence type="ECO:0000256" key="8">
    <source>
        <dbReference type="ARBA" id="ARBA00023125"/>
    </source>
</evidence>
<keyword evidence="7" id="KW-0067">ATP-binding</keyword>
<evidence type="ECO:0000256" key="11">
    <source>
        <dbReference type="ARBA" id="ARBA00023242"/>
    </source>
</evidence>
<evidence type="ECO:0000313" key="16">
    <source>
        <dbReference type="WBParaSite" id="EgrG_000193600"/>
    </source>
</evidence>
<dbReference type="Gene3D" id="2.40.290.10">
    <property type="match status" value="1"/>
</dbReference>
<dbReference type="Proteomes" id="UP000492820">
    <property type="component" value="Unassembled WGS sequence"/>
</dbReference>
<dbReference type="GO" id="GO:0005524">
    <property type="term" value="F:ATP binding"/>
    <property type="evidence" value="ECO:0007669"/>
    <property type="project" value="UniProtKB-KW"/>
</dbReference>
<dbReference type="Pfam" id="PF02735">
    <property type="entry name" value="Ku"/>
    <property type="match status" value="1"/>
</dbReference>
<dbReference type="SUPFAM" id="SSF101420">
    <property type="entry name" value="C-terminal domain of Ku80"/>
    <property type="match status" value="1"/>
</dbReference>
<evidence type="ECO:0000313" key="15">
    <source>
        <dbReference type="Proteomes" id="UP000492820"/>
    </source>
</evidence>
<dbReference type="CDD" id="cd00873">
    <property type="entry name" value="KU80"/>
    <property type="match status" value="1"/>
</dbReference>
<comment type="subcellular location">
    <subcellularLocation>
        <location evidence="1">Nucleus</location>
    </subcellularLocation>
</comment>
<keyword evidence="3" id="KW-0547">Nucleotide-binding</keyword>
<dbReference type="GO" id="GO:0000723">
    <property type="term" value="P:telomere maintenance"/>
    <property type="evidence" value="ECO:0007669"/>
    <property type="project" value="InterPro"/>
</dbReference>
<evidence type="ECO:0000256" key="6">
    <source>
        <dbReference type="ARBA" id="ARBA00022806"/>
    </source>
</evidence>
<keyword evidence="11" id="KW-0539">Nucleus</keyword>
<dbReference type="GO" id="GO:0003690">
    <property type="term" value="F:double-stranded DNA binding"/>
    <property type="evidence" value="ECO:0007669"/>
    <property type="project" value="TreeGrafter"/>
</dbReference>
<dbReference type="Gene3D" id="3.40.50.410">
    <property type="entry name" value="von Willebrand factor, type A domain"/>
    <property type="match status" value="1"/>
</dbReference>
<dbReference type="InterPro" id="IPR005161">
    <property type="entry name" value="Ku_N"/>
</dbReference>
<dbReference type="Pfam" id="PF08785">
    <property type="entry name" value="Ku_PK_bind"/>
    <property type="match status" value="1"/>
</dbReference>
<evidence type="ECO:0000256" key="7">
    <source>
        <dbReference type="ARBA" id="ARBA00022840"/>
    </source>
</evidence>